<evidence type="ECO:0000256" key="1">
    <source>
        <dbReference type="SAM" id="SignalP"/>
    </source>
</evidence>
<organism evidence="2 3">
    <name type="scientific">Actinoplanes italicus</name>
    <dbReference type="NCBI Taxonomy" id="113567"/>
    <lineage>
        <taxon>Bacteria</taxon>
        <taxon>Bacillati</taxon>
        <taxon>Actinomycetota</taxon>
        <taxon>Actinomycetes</taxon>
        <taxon>Micromonosporales</taxon>
        <taxon>Micromonosporaceae</taxon>
        <taxon>Actinoplanes</taxon>
    </lineage>
</organism>
<protein>
    <recommendedName>
        <fullName evidence="4">Lipoprotein LprG</fullName>
    </recommendedName>
</protein>
<dbReference type="OrthoDB" id="3389388at2"/>
<proteinExistence type="predicted"/>
<evidence type="ECO:0000313" key="2">
    <source>
        <dbReference type="EMBL" id="PRX25406.1"/>
    </source>
</evidence>
<keyword evidence="1" id="KW-0732">Signal</keyword>
<dbReference type="EMBL" id="PVMZ01000001">
    <property type="protein sequence ID" value="PRX25406.1"/>
    <property type="molecule type" value="Genomic_DNA"/>
</dbReference>
<dbReference type="Proteomes" id="UP000239415">
    <property type="component" value="Unassembled WGS sequence"/>
</dbReference>
<evidence type="ECO:0000313" key="3">
    <source>
        <dbReference type="Proteomes" id="UP000239415"/>
    </source>
</evidence>
<evidence type="ECO:0008006" key="4">
    <source>
        <dbReference type="Google" id="ProtNLM"/>
    </source>
</evidence>
<dbReference type="Gene3D" id="2.50.20.20">
    <property type="match status" value="1"/>
</dbReference>
<feature type="signal peptide" evidence="1">
    <location>
        <begin position="1"/>
        <end position="23"/>
    </location>
</feature>
<keyword evidence="3" id="KW-1185">Reference proteome</keyword>
<accession>A0A2T0KNU3</accession>
<dbReference type="PROSITE" id="PS51257">
    <property type="entry name" value="PROKAR_LIPOPROTEIN"/>
    <property type="match status" value="1"/>
</dbReference>
<dbReference type="RefSeq" id="WP_106315152.1">
    <property type="nucleotide sequence ID" value="NZ_BOMO01000028.1"/>
</dbReference>
<reference evidence="2 3" key="1">
    <citation type="submission" date="2018-03" db="EMBL/GenBank/DDBJ databases">
        <title>Genomic Encyclopedia of Archaeal and Bacterial Type Strains, Phase II (KMG-II): from individual species to whole genera.</title>
        <authorList>
            <person name="Goeker M."/>
        </authorList>
    </citation>
    <scope>NUCLEOTIDE SEQUENCE [LARGE SCALE GENOMIC DNA]</scope>
    <source>
        <strain evidence="2 3">DSM 43146</strain>
    </source>
</reference>
<sequence>MNVLAKRLAATGALLIGTAGLSACGVAETVQETVEEVSATTTLIKGVPTTSSPVFHYTIKGGVSPFSGVVDAPNKSITSDFVQKIEEGGGFTLTMKFLVVEKQAWAKISFAGAPANSGLPKLPKKWMKLESGKLSADSSEDLTYNGESDPGFVSTLIESATGLAETGKGVYAGTADLTRATEAEIVDDATLKALGEQAKAVPLELALDSEGRITKAVVKIPAAGKTKASTYEVVYDQYGTAAPVKAPADAVAAPAAAYELLNG</sequence>
<name>A0A2T0KNU3_9ACTN</name>
<feature type="chain" id="PRO_5039276688" description="Lipoprotein LprG" evidence="1">
    <location>
        <begin position="24"/>
        <end position="263"/>
    </location>
</feature>
<dbReference type="AlphaFoldDB" id="A0A2T0KNU3"/>
<comment type="caution">
    <text evidence="2">The sequence shown here is derived from an EMBL/GenBank/DDBJ whole genome shotgun (WGS) entry which is preliminary data.</text>
</comment>
<gene>
    <name evidence="2" type="ORF">CLV67_101119</name>
</gene>